<evidence type="ECO:0000313" key="5">
    <source>
        <dbReference type="EMBL" id="GHD57447.1"/>
    </source>
</evidence>
<dbReference type="InterPro" id="IPR045851">
    <property type="entry name" value="AMP-bd_C_sf"/>
</dbReference>
<dbReference type="Pfam" id="PF00501">
    <property type="entry name" value="AMP-binding"/>
    <property type="match status" value="1"/>
</dbReference>
<dbReference type="InterPro" id="IPR025110">
    <property type="entry name" value="AMP-bd_C"/>
</dbReference>
<dbReference type="NCBIfam" id="TIGR01733">
    <property type="entry name" value="AA-adenyl-dom"/>
    <property type="match status" value="1"/>
</dbReference>
<dbReference type="InterPro" id="IPR010080">
    <property type="entry name" value="Thioester_reductase-like_dom"/>
</dbReference>
<dbReference type="InterPro" id="IPR013120">
    <property type="entry name" value="FAR_NAD-bd"/>
</dbReference>
<dbReference type="RefSeq" id="WP_189458657.1">
    <property type="nucleotide sequence ID" value="NZ_BMYO01000001.1"/>
</dbReference>
<dbReference type="InterPro" id="IPR042099">
    <property type="entry name" value="ANL_N_sf"/>
</dbReference>
<dbReference type="InterPro" id="IPR020806">
    <property type="entry name" value="PKS_PP-bd"/>
</dbReference>
<dbReference type="Pfam" id="PF00550">
    <property type="entry name" value="PP-binding"/>
    <property type="match status" value="1"/>
</dbReference>
<dbReference type="Gene3D" id="3.40.50.12780">
    <property type="entry name" value="N-terminal domain of ligase-like"/>
    <property type="match status" value="1"/>
</dbReference>
<keyword evidence="1" id="KW-0596">Phosphopantetheine</keyword>
<dbReference type="PROSITE" id="PS00455">
    <property type="entry name" value="AMP_BINDING"/>
    <property type="match status" value="1"/>
</dbReference>
<dbReference type="NCBIfam" id="TIGR01746">
    <property type="entry name" value="Thioester-redct"/>
    <property type="match status" value="1"/>
</dbReference>
<dbReference type="Gene3D" id="3.40.50.720">
    <property type="entry name" value="NAD(P)-binding Rossmann-like Domain"/>
    <property type="match status" value="1"/>
</dbReference>
<dbReference type="PANTHER" id="PTHR44845:SF6">
    <property type="entry name" value="BETA-ALANINE-ACTIVATING ENZYME"/>
    <property type="match status" value="1"/>
</dbReference>
<dbReference type="InterPro" id="IPR001242">
    <property type="entry name" value="Condensation_dom"/>
</dbReference>
<dbReference type="Gene3D" id="3.30.559.30">
    <property type="entry name" value="Nonribosomal peptide synthetase, condensation domain"/>
    <property type="match status" value="1"/>
</dbReference>
<dbReference type="SUPFAM" id="SSF47336">
    <property type="entry name" value="ACP-like"/>
    <property type="match status" value="1"/>
</dbReference>
<organism evidence="5 6">
    <name type="scientific">Jeongeupia chitinilytica</name>
    <dbReference type="NCBI Taxonomy" id="1041641"/>
    <lineage>
        <taxon>Bacteria</taxon>
        <taxon>Pseudomonadati</taxon>
        <taxon>Pseudomonadota</taxon>
        <taxon>Betaproteobacteria</taxon>
        <taxon>Neisseriales</taxon>
        <taxon>Chitinibacteraceae</taxon>
        <taxon>Jeongeupia</taxon>
    </lineage>
</organism>
<dbReference type="InterPro" id="IPR000873">
    <property type="entry name" value="AMP-dep_synth/lig_dom"/>
</dbReference>
<keyword evidence="2" id="KW-0597">Phosphoprotein</keyword>
<dbReference type="SUPFAM" id="SSF56801">
    <property type="entry name" value="Acetyl-CoA synthetase-like"/>
    <property type="match status" value="1"/>
</dbReference>
<dbReference type="Pfam" id="PF00668">
    <property type="entry name" value="Condensation"/>
    <property type="match status" value="1"/>
</dbReference>
<evidence type="ECO:0000313" key="6">
    <source>
        <dbReference type="Proteomes" id="UP000604737"/>
    </source>
</evidence>
<evidence type="ECO:0000256" key="2">
    <source>
        <dbReference type="ARBA" id="ARBA00022553"/>
    </source>
</evidence>
<dbReference type="CDD" id="cd05235">
    <property type="entry name" value="SDR_e1"/>
    <property type="match status" value="1"/>
</dbReference>
<dbReference type="InterPro" id="IPR009081">
    <property type="entry name" value="PP-bd_ACP"/>
</dbReference>
<evidence type="ECO:0000256" key="3">
    <source>
        <dbReference type="ARBA" id="ARBA00022598"/>
    </source>
</evidence>
<dbReference type="InterPro" id="IPR020845">
    <property type="entry name" value="AMP-binding_CS"/>
</dbReference>
<comment type="caution">
    <text evidence="5">The sequence shown here is derived from an EMBL/GenBank/DDBJ whole genome shotgun (WGS) entry which is preliminary data.</text>
</comment>
<dbReference type="CDD" id="cd05930">
    <property type="entry name" value="A_NRPS"/>
    <property type="match status" value="1"/>
</dbReference>
<protein>
    <recommendedName>
        <fullName evidence="4">Carrier domain-containing protein</fullName>
    </recommendedName>
</protein>
<dbReference type="InterPro" id="IPR023213">
    <property type="entry name" value="CAT-like_dom_sf"/>
</dbReference>
<sequence length="1453" mass="154339">MPDHNGTSTAGLPISESEAALPLSEAQLGIWLGQQRAGFDSTVYHAAEALILDGPLDVAAFTRALTLTLAEAEALHVRFVETDGQPVQIAGVPPRALQVRDFGGDASADHGALAAAFDAELVKPFSLPDGHVYDHVLFRLGPQRHAWLQRAHHIALDGFGFNLIARRVAEQYRALTGGQPPSANAFAAMAPVLAEESAYLADKAVTDRDYWLATLAGGAEPPSLSSRTPDALARGLRAGGRLPDTLAASLKQRAREFAVDWPELLLAVIAGWLQRERGGGETTLGLPVMLRLGSAALRVPCMAMNIIPLRTTTPDTADLRMLAQTTRAVMTGARRHQRYRYERLRHDLAASADHPVRPFGTVVNIMPFDYPLAFGNCTASVHNVSAGPVDDLSLAVYVRGDALYLDLDGHPERYDRNALARHRNTLLSLLENWLALPQTALADWPTVPQVLHGEPPASDASNVPARIARQAARQPGAVALVDGPLTYSYAALHLAALQLAGRLATAGVTRGDLVTIRLPRGSQAVIALLAIHYAGAGYVALDPSHPMARHQAVLDQVQPRVLLADSDSGLNLPSSTTLLSPAGGAHGTPLASPVVTGDDDPAYLVFTSGSTGAPKGVEIRHGALAHFVAAAAQRYDISGADRVLQFAPLTFDASVEEIFVTLSVGATLVIRDDAMLESMGDFLAACARERITVLDLPTAFWHELAYSLSTQSLVLPADLRAVIIGGEAAQAERLAQWQAVAGEHVRLFNTYGPSESTVVATSADVSDWHPAGGDSALPIGIPLPGLAAVLLDADGTPLRGHDVEGELYLIGPTLAAGYHGRADLTDERFVTLDTLPGAPRAYRTGDRVRCLNGVLYFAGRVDDEFKISGYRVSPLEVETALLRHPQLKSAAVLGQTRADGNKQLVAHLVADATSDRSVDTASLRAFLAETLPAAMIPTVFHFAALLPTNASGKIDRKALATLALEDTAAVTVDDPLLATVLAVWSQILGITPIAPDADFFALGGQSLQMIQMANRLSGELKRPVQVATLFRHPTPAGLAQALAAGETTAHTGISAAMLADADVPENWFTPASAAARLVATPSGSHAASAVPPQRILLTGCTGFVGAHLLDRLLRENAATIVCLVRAGSDGEALERVHVALARHGLSRPLPVGRIEAIAADLAEPQLGLSDARFAELAGSIDTIWHNAAQVSVVRDYRSLRAANVLATRELVRMAAPQRVPLHYISTLAVALAPEAAERFVPAHRGLADGYQQSKWLSEHVLENAQARGLPVAVYRLGRVVGPRSRPWVNPQDLVWRIVRASVRARCAPAFDVEEVWTPVDVVADTVVRLATAGSATSSTTAGGVYQLACNGRVGLADVFAALTVFGYALERCSMPEWLTRVALHADENDRATLSFFETRSSSDVLRMGPIRHDRILALLPDADAAPIDRGTLFAYFGQAVASGLLPAPLTQPA</sequence>
<proteinExistence type="predicted"/>
<keyword evidence="6" id="KW-1185">Reference proteome</keyword>
<keyword evidence="3" id="KW-0436">Ligase</keyword>
<dbReference type="Proteomes" id="UP000604737">
    <property type="component" value="Unassembled WGS sequence"/>
</dbReference>
<dbReference type="Gene3D" id="3.30.300.30">
    <property type="match status" value="1"/>
</dbReference>
<name>A0ABQ3GVS6_9NEIS</name>
<evidence type="ECO:0000259" key="4">
    <source>
        <dbReference type="PROSITE" id="PS50075"/>
    </source>
</evidence>
<reference evidence="6" key="1">
    <citation type="journal article" date="2019" name="Int. J. Syst. Evol. Microbiol.">
        <title>The Global Catalogue of Microorganisms (GCM) 10K type strain sequencing project: providing services to taxonomists for standard genome sequencing and annotation.</title>
        <authorList>
            <consortium name="The Broad Institute Genomics Platform"/>
            <consortium name="The Broad Institute Genome Sequencing Center for Infectious Disease"/>
            <person name="Wu L."/>
            <person name="Ma J."/>
        </authorList>
    </citation>
    <scope>NUCLEOTIDE SEQUENCE [LARGE SCALE GENOMIC DNA]</scope>
    <source>
        <strain evidence="6">KCTC 23701</strain>
    </source>
</reference>
<dbReference type="SUPFAM" id="SSF51735">
    <property type="entry name" value="NAD(P)-binding Rossmann-fold domains"/>
    <property type="match status" value="1"/>
</dbReference>
<feature type="domain" description="Carrier" evidence="4">
    <location>
        <begin position="971"/>
        <end position="1046"/>
    </location>
</feature>
<dbReference type="EMBL" id="BMYO01000001">
    <property type="protein sequence ID" value="GHD57447.1"/>
    <property type="molecule type" value="Genomic_DNA"/>
</dbReference>
<dbReference type="PROSITE" id="PS50075">
    <property type="entry name" value="CARRIER"/>
    <property type="match status" value="1"/>
</dbReference>
<dbReference type="InterPro" id="IPR036291">
    <property type="entry name" value="NAD(P)-bd_dom_sf"/>
</dbReference>
<dbReference type="SUPFAM" id="SSF52777">
    <property type="entry name" value="CoA-dependent acyltransferases"/>
    <property type="match status" value="2"/>
</dbReference>
<dbReference type="Gene3D" id="1.10.1200.10">
    <property type="entry name" value="ACP-like"/>
    <property type="match status" value="1"/>
</dbReference>
<dbReference type="Pfam" id="PF07993">
    <property type="entry name" value="NAD_binding_4"/>
    <property type="match status" value="1"/>
</dbReference>
<dbReference type="InterPro" id="IPR010071">
    <property type="entry name" value="AA_adenyl_dom"/>
</dbReference>
<dbReference type="PANTHER" id="PTHR44845">
    <property type="entry name" value="CARRIER DOMAIN-CONTAINING PROTEIN"/>
    <property type="match status" value="1"/>
</dbReference>
<dbReference type="InterPro" id="IPR036736">
    <property type="entry name" value="ACP-like_sf"/>
</dbReference>
<dbReference type="Gene3D" id="3.30.559.10">
    <property type="entry name" value="Chloramphenicol acetyltransferase-like domain"/>
    <property type="match status" value="1"/>
</dbReference>
<gene>
    <name evidence="5" type="ORF">GCM10007350_06140</name>
</gene>
<evidence type="ECO:0000256" key="1">
    <source>
        <dbReference type="ARBA" id="ARBA00022450"/>
    </source>
</evidence>
<dbReference type="SMART" id="SM00823">
    <property type="entry name" value="PKS_PP"/>
    <property type="match status" value="1"/>
</dbReference>
<accession>A0ABQ3GVS6</accession>
<dbReference type="Pfam" id="PF13193">
    <property type="entry name" value="AMP-binding_C"/>
    <property type="match status" value="1"/>
</dbReference>